<dbReference type="STRING" id="728005.SAMN04488059_11115"/>
<dbReference type="SUPFAM" id="SSF47240">
    <property type="entry name" value="Ferritin-like"/>
    <property type="match status" value="1"/>
</dbReference>
<sequence>MGYWRFVAFTGCRFNSASEHKMQNSMSRRRLLKWSGVTATVMVAGSLLPNFGITAAMAADLGEGDVGILNYAYALEQLEAAFYTQVIETPYEGITDEETALLTDIRDHEVEHRDFLKGALADGAIPALEVDFSAVDFTDRASVLGTAMVFEDLGVSAYNGAGKLIEDVAYLAEAGRIVSVEARHAAAIRDLLNPNSVSFAGDDIVDENGLDVVNDPATVLKAADPFITTEVTAMSLV</sequence>
<dbReference type="Proteomes" id="UP000182258">
    <property type="component" value="Unassembled WGS sequence"/>
</dbReference>
<evidence type="ECO:0000313" key="2">
    <source>
        <dbReference type="Proteomes" id="UP000182258"/>
    </source>
</evidence>
<name>A0A1I1LZ39_9HYPH</name>
<dbReference type="Pfam" id="PF13668">
    <property type="entry name" value="Ferritin_2"/>
    <property type="match status" value="1"/>
</dbReference>
<organism evidence="1 2">
    <name type="scientific">Devosia psychrophila</name>
    <dbReference type="NCBI Taxonomy" id="728005"/>
    <lineage>
        <taxon>Bacteria</taxon>
        <taxon>Pseudomonadati</taxon>
        <taxon>Pseudomonadota</taxon>
        <taxon>Alphaproteobacteria</taxon>
        <taxon>Hyphomicrobiales</taxon>
        <taxon>Devosiaceae</taxon>
        <taxon>Devosia</taxon>
    </lineage>
</organism>
<protein>
    <submittedName>
        <fullName evidence="1">TAT (Twin-arginine translocation) pathway signal sequence</fullName>
    </submittedName>
</protein>
<evidence type="ECO:0000313" key="1">
    <source>
        <dbReference type="EMBL" id="SFC77762.1"/>
    </source>
</evidence>
<proteinExistence type="predicted"/>
<gene>
    <name evidence="1" type="ORF">SAMN04488059_11115</name>
</gene>
<dbReference type="PROSITE" id="PS51318">
    <property type="entry name" value="TAT"/>
    <property type="match status" value="1"/>
</dbReference>
<dbReference type="InterPro" id="IPR009078">
    <property type="entry name" value="Ferritin-like_SF"/>
</dbReference>
<dbReference type="AlphaFoldDB" id="A0A1I1LZ39"/>
<accession>A0A1I1LZ39</accession>
<reference evidence="1 2" key="1">
    <citation type="submission" date="2016-10" db="EMBL/GenBank/DDBJ databases">
        <authorList>
            <person name="de Groot N.N."/>
        </authorList>
    </citation>
    <scope>NUCLEOTIDE SEQUENCE [LARGE SCALE GENOMIC DNA]</scope>
    <source>
        <strain evidence="1 2">CGMCC 1.10210</strain>
    </source>
</reference>
<dbReference type="InterPro" id="IPR006311">
    <property type="entry name" value="TAT_signal"/>
</dbReference>
<dbReference type="EMBL" id="FOMB01000011">
    <property type="protein sequence ID" value="SFC77762.1"/>
    <property type="molecule type" value="Genomic_DNA"/>
</dbReference>